<dbReference type="Proteomes" id="UP000246078">
    <property type="component" value="Unassembled WGS sequence"/>
</dbReference>
<name>A0A2V2WNU4_TRYCR</name>
<feature type="signal peptide" evidence="3">
    <location>
        <begin position="1"/>
        <end position="31"/>
    </location>
</feature>
<keyword evidence="2" id="KW-0472">Membrane</keyword>
<dbReference type="VEuPathDB" id="TriTrypDB:TcBrA4_0091440"/>
<keyword evidence="2" id="KW-0812">Transmembrane</keyword>
<feature type="compositionally biased region" description="Basic and acidic residues" evidence="1">
    <location>
        <begin position="151"/>
        <end position="163"/>
    </location>
</feature>
<dbReference type="VEuPathDB" id="TriTrypDB:TCSYLVIO_007790"/>
<evidence type="ECO:0000256" key="3">
    <source>
        <dbReference type="SAM" id="SignalP"/>
    </source>
</evidence>
<dbReference type="VEuPathDB" id="TriTrypDB:ECC02_004943"/>
<feature type="chain" id="PRO_5015875444" evidence="3">
    <location>
        <begin position="32"/>
        <end position="268"/>
    </location>
</feature>
<sequence length="268" mass="27611">MMMMVTVRRRVVCSQLILALLCCCCCLSVCGTAVPAKTLMDVHVSCSRTDGKLIWRLPGETGWRKCANKPAEGGGGEDECALVCIAAGYVYKDAENNGLCAPGGRPSVVWTSIGIFLSENIKNCSSAAAPTAAVVGQAQSGVGSPPGEAAETPHKKSPEHTDEGGSYPKLSENFAVSLLTSTDTNEHVASAPEASSQTPSSPSGDNAAQETSHNNNEGNSQADVNGGGTATGMRDPGGADSSDAAILWVRTPLLLLLLFTALICAAVR</sequence>
<evidence type="ECO:0000313" key="5">
    <source>
        <dbReference type="Proteomes" id="UP000246078"/>
    </source>
</evidence>
<dbReference type="VEuPathDB" id="TriTrypDB:TcG_08815"/>
<dbReference type="VEuPathDB" id="TriTrypDB:C4B63_12g45"/>
<protein>
    <submittedName>
        <fullName evidence="4">Trypomastigote, Alanine, Serine and Valine rich protein (TASV), subfamily B</fullName>
    </submittedName>
</protein>
<evidence type="ECO:0000256" key="2">
    <source>
        <dbReference type="SAM" id="Phobius"/>
    </source>
</evidence>
<dbReference type="EMBL" id="PRFC01000093">
    <property type="protein sequence ID" value="PWV08164.1"/>
    <property type="molecule type" value="Genomic_DNA"/>
</dbReference>
<dbReference type="VEuPathDB" id="TriTrypDB:C3747_93g140"/>
<evidence type="ECO:0000256" key="1">
    <source>
        <dbReference type="SAM" id="MobiDB-lite"/>
    </source>
</evidence>
<keyword evidence="2" id="KW-1133">Transmembrane helix</keyword>
<comment type="caution">
    <text evidence="4">The sequence shown here is derived from an EMBL/GenBank/DDBJ whole genome shotgun (WGS) entry which is preliminary data.</text>
</comment>
<feature type="region of interest" description="Disordered" evidence="1">
    <location>
        <begin position="184"/>
        <end position="237"/>
    </location>
</feature>
<dbReference type="VEuPathDB" id="TriTrypDB:BCY84_16067"/>
<dbReference type="VEuPathDB" id="TriTrypDB:Tc_MARK_6748"/>
<dbReference type="VEuPathDB" id="TriTrypDB:TcCL_ESM09378"/>
<organism evidence="4 5">
    <name type="scientific">Trypanosoma cruzi</name>
    <dbReference type="NCBI Taxonomy" id="5693"/>
    <lineage>
        <taxon>Eukaryota</taxon>
        <taxon>Discoba</taxon>
        <taxon>Euglenozoa</taxon>
        <taxon>Kinetoplastea</taxon>
        <taxon>Metakinetoplastina</taxon>
        <taxon>Trypanosomatida</taxon>
        <taxon>Trypanosomatidae</taxon>
        <taxon>Trypanosoma</taxon>
        <taxon>Schizotrypanum</taxon>
    </lineage>
</organism>
<reference evidence="4 5" key="1">
    <citation type="journal article" date="2018" name="Microb. Genom.">
        <title>Expanding an expanded genome: long-read sequencing of Trypanosoma cruzi.</title>
        <authorList>
            <person name="Berna L."/>
            <person name="Rodriguez M."/>
            <person name="Chiribao M.L."/>
            <person name="Parodi-Talice A."/>
            <person name="Pita S."/>
            <person name="Rijo G."/>
            <person name="Alvarez-Valin F."/>
            <person name="Robello C."/>
        </authorList>
    </citation>
    <scope>NUCLEOTIDE SEQUENCE [LARGE SCALE GENOMIC DNA]</scope>
    <source>
        <strain evidence="4 5">TCC</strain>
    </source>
</reference>
<proteinExistence type="predicted"/>
<dbReference type="AlphaFoldDB" id="A0A2V2WNU4"/>
<keyword evidence="3" id="KW-0732">Signal</keyword>
<feature type="compositionally biased region" description="Polar residues" evidence="1">
    <location>
        <begin position="193"/>
        <end position="223"/>
    </location>
</feature>
<dbReference type="VEuPathDB" id="TriTrypDB:TcCLB.511877.10"/>
<evidence type="ECO:0000313" key="4">
    <source>
        <dbReference type="EMBL" id="PWV08164.1"/>
    </source>
</evidence>
<feature type="region of interest" description="Disordered" evidence="1">
    <location>
        <begin position="138"/>
        <end position="169"/>
    </location>
</feature>
<accession>A0A2V2WNU4</accession>
<feature type="transmembrane region" description="Helical" evidence="2">
    <location>
        <begin position="247"/>
        <end position="267"/>
    </location>
</feature>
<gene>
    <name evidence="4" type="ORF">C3747_93g140</name>
</gene>